<feature type="compositionally biased region" description="Gly residues" evidence="6">
    <location>
        <begin position="556"/>
        <end position="567"/>
    </location>
</feature>
<keyword evidence="4" id="KW-0472">Membrane</keyword>
<dbReference type="PANTHER" id="PTHR16840">
    <property type="entry name" value="GROWTH ARREST-SPECIFIC PROTEIN 1"/>
    <property type="match status" value="1"/>
</dbReference>
<evidence type="ECO:0000256" key="6">
    <source>
        <dbReference type="SAM" id="MobiDB-lite"/>
    </source>
</evidence>
<accession>A0A667HRX4</accession>
<feature type="compositionally biased region" description="Basic residues" evidence="6">
    <location>
        <begin position="23"/>
        <end position="36"/>
    </location>
</feature>
<evidence type="ECO:0000256" key="3">
    <source>
        <dbReference type="ARBA" id="ARBA00022729"/>
    </source>
</evidence>
<feature type="region of interest" description="Disordered" evidence="6">
    <location>
        <begin position="514"/>
        <end position="584"/>
    </location>
</feature>
<evidence type="ECO:0000256" key="4">
    <source>
        <dbReference type="ARBA" id="ARBA00023136"/>
    </source>
</evidence>
<name>A0A667HRX4_LYNCA</name>
<dbReference type="GO" id="GO:0005886">
    <property type="term" value="C:plasma membrane"/>
    <property type="evidence" value="ECO:0007669"/>
    <property type="project" value="UniProtKB-SubCell"/>
</dbReference>
<proteinExistence type="predicted"/>
<feature type="compositionally biased region" description="Acidic residues" evidence="6">
    <location>
        <begin position="520"/>
        <end position="531"/>
    </location>
</feature>
<evidence type="ECO:0000256" key="1">
    <source>
        <dbReference type="ARBA" id="ARBA00004236"/>
    </source>
</evidence>
<dbReference type="PANTHER" id="PTHR16840:SF3">
    <property type="entry name" value="GROWTH ARREST-SPECIFIC PROTEIN 1"/>
    <property type="match status" value="1"/>
</dbReference>
<dbReference type="InterPro" id="IPR016017">
    <property type="entry name" value="GDNF/GAS1"/>
</dbReference>
<dbReference type="Proteomes" id="UP000472241">
    <property type="component" value="Unplaced"/>
</dbReference>
<dbReference type="InterPro" id="IPR039596">
    <property type="entry name" value="GAS1"/>
</dbReference>
<sequence>MHNEGAPRHHAGAPGPLLYLKPRSQRVRSRAQRIRSRGPLSPEKPPPREAREPLSGRAEFLVLPAPPGKGSPEHGEAGVAAGGGGGDAGVQGRGKAGSAPTRARKRRDARARSGGGRWRRRRRGAEPGRKEPLRPHNGSASAEQNAPAAPRGPAAPAAGPAARSPRGGSERLPPPPGAERRGSPRLCISGKPPQPERAGDPTFCERRGTSERRAWIYENTHARSLQDWGKLFHRLRVRRCPRLVSFPLFARRPPLPAMVAGLLGGGGGARAGTVPGAWLCLMALLQLLGSAPRGSGLAHGRRLICWQALLQCQGEPECSYAYNQYAEACAPVLAQRGGGDAPGAAAAAAAAFPASAASFSSRWRCPSHCISALIQLNHTRRGPALEDCDCAQDENCKSTKRAIEPCLPRTSSGGAGGPGAGGVMGCTEARRRCDRDSRCNLALSRYLTYCGKLFNGLRCTDECRTVIEDMLAVPRRRCFNDCVCDGLERPICESVKENMARLCFGAELGNGPGSSGSDGGLDDYYDEDYDDEQRAGGAGGEQPLDDDDGVPHPARPGGGAAATGGRGDLPYGPGRRSSGGGRSALGGAWTPLASILLPLLPLLF</sequence>
<feature type="compositionally biased region" description="Basic and acidic residues" evidence="6">
    <location>
        <begin position="45"/>
        <end position="54"/>
    </location>
</feature>
<evidence type="ECO:0000259" key="7">
    <source>
        <dbReference type="SMART" id="SM00907"/>
    </source>
</evidence>
<evidence type="ECO:0000256" key="5">
    <source>
        <dbReference type="ARBA" id="ARBA00023180"/>
    </source>
</evidence>
<dbReference type="GO" id="GO:0051726">
    <property type="term" value="P:regulation of cell cycle"/>
    <property type="evidence" value="ECO:0007669"/>
    <property type="project" value="InterPro"/>
</dbReference>
<feature type="compositionally biased region" description="Gly residues" evidence="6">
    <location>
        <begin position="80"/>
        <end position="95"/>
    </location>
</feature>
<evidence type="ECO:0000256" key="2">
    <source>
        <dbReference type="ARBA" id="ARBA00022475"/>
    </source>
</evidence>
<reference evidence="8" key="2">
    <citation type="submission" date="2025-09" db="UniProtKB">
        <authorList>
            <consortium name="Ensembl"/>
        </authorList>
    </citation>
    <scope>IDENTIFICATION</scope>
</reference>
<feature type="compositionally biased region" description="Basic and acidic residues" evidence="6">
    <location>
        <begin position="124"/>
        <end position="134"/>
    </location>
</feature>
<evidence type="ECO:0000313" key="9">
    <source>
        <dbReference type="Proteomes" id="UP000472241"/>
    </source>
</evidence>
<keyword evidence="2" id="KW-1003">Cell membrane</keyword>
<feature type="domain" description="GDNF/GAS1" evidence="7">
    <location>
        <begin position="426"/>
        <end position="503"/>
    </location>
</feature>
<keyword evidence="3" id="KW-0732">Signal</keyword>
<keyword evidence="5" id="KW-0325">Glycoprotein</keyword>
<dbReference type="SMART" id="SM00907">
    <property type="entry name" value="GDNF"/>
    <property type="match status" value="2"/>
</dbReference>
<dbReference type="AlphaFoldDB" id="A0A667HRX4"/>
<keyword evidence="9" id="KW-1185">Reference proteome</keyword>
<feature type="domain" description="GDNF/GAS1" evidence="7">
    <location>
        <begin position="305"/>
        <end position="406"/>
    </location>
</feature>
<protein>
    <submittedName>
        <fullName evidence="8">Growth arrest specific 1</fullName>
    </submittedName>
</protein>
<feature type="region of interest" description="Disordered" evidence="6">
    <location>
        <begin position="1"/>
        <end position="204"/>
    </location>
</feature>
<feature type="compositionally biased region" description="Low complexity" evidence="6">
    <location>
        <begin position="146"/>
        <end position="167"/>
    </location>
</feature>
<dbReference type="Ensembl" id="ENSLCNT00005025221.1">
    <property type="protein sequence ID" value="ENSLCNP00005022564.1"/>
    <property type="gene ID" value="ENSLCNG00005014691.1"/>
</dbReference>
<gene>
    <name evidence="8" type="primary">GAS1</name>
</gene>
<organism evidence="8 9">
    <name type="scientific">Lynx canadensis</name>
    <name type="common">Canada lynx</name>
    <name type="synonym">Felis canadensis</name>
    <dbReference type="NCBI Taxonomy" id="61383"/>
    <lineage>
        <taxon>Eukaryota</taxon>
        <taxon>Metazoa</taxon>
        <taxon>Chordata</taxon>
        <taxon>Craniata</taxon>
        <taxon>Vertebrata</taxon>
        <taxon>Euteleostomi</taxon>
        <taxon>Mammalia</taxon>
        <taxon>Eutheria</taxon>
        <taxon>Laurasiatheria</taxon>
        <taxon>Carnivora</taxon>
        <taxon>Feliformia</taxon>
        <taxon>Felidae</taxon>
        <taxon>Felinae</taxon>
        <taxon>Lynx</taxon>
    </lineage>
</organism>
<evidence type="ECO:0000313" key="8">
    <source>
        <dbReference type="Ensembl" id="ENSLCNP00005022564.1"/>
    </source>
</evidence>
<reference evidence="8" key="1">
    <citation type="submission" date="2025-08" db="UniProtKB">
        <authorList>
            <consortium name="Ensembl"/>
        </authorList>
    </citation>
    <scope>IDENTIFICATION</scope>
</reference>
<comment type="subcellular location">
    <subcellularLocation>
        <location evidence="1">Cell membrane</location>
    </subcellularLocation>
</comment>